<dbReference type="EMBL" id="BPLR01013058">
    <property type="protein sequence ID" value="GIY58436.1"/>
    <property type="molecule type" value="Genomic_DNA"/>
</dbReference>
<dbReference type="PROSITE" id="PS00028">
    <property type="entry name" value="ZINC_FINGER_C2H2_1"/>
    <property type="match status" value="1"/>
</dbReference>
<evidence type="ECO:0000313" key="8">
    <source>
        <dbReference type="EMBL" id="GIY58436.1"/>
    </source>
</evidence>
<sequence>MPNHPGTGNATSSESSSGPFHSTSGLRNPVSSDMGAEGGQNAVPSSENVHQSDDLSFSQRTSNKRNLSDTNNSLTGCSVWNKKTRFCEMNPNESSCQPLDLSIRGASYKTDGISGGEIGSCQKTQSNTSASSTECASSALSSSKNSRDQGKKHVCDVCKKELSSLYDLKRHMRTHTGRDLSCAILAKRHLNNQIISILTCVLTPGRNRTSAKFANKHFYIVQSQARAWVRSTDLWFTVPARFHCATPNPSSEIKTFYQQSVVSIHGPLGYGPINLPLRHSARKGIFYSQLISWIMWDQRMMNNVEEAVAAVNAHKNI</sequence>
<evidence type="ECO:0000259" key="7">
    <source>
        <dbReference type="PROSITE" id="PS50157"/>
    </source>
</evidence>
<evidence type="ECO:0000256" key="3">
    <source>
        <dbReference type="ARBA" id="ARBA00022771"/>
    </source>
</evidence>
<name>A0AAV4UKQ2_CAEEX</name>
<dbReference type="GO" id="GO:1990837">
    <property type="term" value="F:sequence-specific double-stranded DNA binding"/>
    <property type="evidence" value="ECO:0007669"/>
    <property type="project" value="UniProtKB-ARBA"/>
</dbReference>
<dbReference type="Pfam" id="PF13912">
    <property type="entry name" value="zf-C2H2_6"/>
    <property type="match status" value="1"/>
</dbReference>
<evidence type="ECO:0000256" key="1">
    <source>
        <dbReference type="ARBA" id="ARBA00022723"/>
    </source>
</evidence>
<feature type="compositionally biased region" description="Polar residues" evidence="6">
    <location>
        <begin position="1"/>
        <end position="31"/>
    </location>
</feature>
<dbReference type="Proteomes" id="UP001054945">
    <property type="component" value="Unassembled WGS sequence"/>
</dbReference>
<feature type="compositionally biased region" description="Polar residues" evidence="6">
    <location>
        <begin position="42"/>
        <end position="70"/>
    </location>
</feature>
<protein>
    <recommendedName>
        <fullName evidence="7">C2H2-type domain-containing protein</fullName>
    </recommendedName>
</protein>
<organism evidence="8 9">
    <name type="scientific">Caerostris extrusa</name>
    <name type="common">Bark spider</name>
    <name type="synonym">Caerostris bankana</name>
    <dbReference type="NCBI Taxonomy" id="172846"/>
    <lineage>
        <taxon>Eukaryota</taxon>
        <taxon>Metazoa</taxon>
        <taxon>Ecdysozoa</taxon>
        <taxon>Arthropoda</taxon>
        <taxon>Chelicerata</taxon>
        <taxon>Arachnida</taxon>
        <taxon>Araneae</taxon>
        <taxon>Araneomorphae</taxon>
        <taxon>Entelegynae</taxon>
        <taxon>Araneoidea</taxon>
        <taxon>Araneidae</taxon>
        <taxon>Caerostris</taxon>
    </lineage>
</organism>
<feature type="region of interest" description="Disordered" evidence="6">
    <location>
        <begin position="1"/>
        <end position="70"/>
    </location>
</feature>
<keyword evidence="9" id="KW-1185">Reference proteome</keyword>
<evidence type="ECO:0000256" key="6">
    <source>
        <dbReference type="SAM" id="MobiDB-lite"/>
    </source>
</evidence>
<keyword evidence="4" id="KW-0862">Zinc</keyword>
<gene>
    <name evidence="8" type="ORF">CEXT_236561</name>
</gene>
<dbReference type="SUPFAM" id="SSF57667">
    <property type="entry name" value="beta-beta-alpha zinc fingers"/>
    <property type="match status" value="1"/>
</dbReference>
<evidence type="ECO:0000256" key="2">
    <source>
        <dbReference type="ARBA" id="ARBA00022737"/>
    </source>
</evidence>
<comment type="caution">
    <text evidence="8">The sequence shown here is derived from an EMBL/GenBank/DDBJ whole genome shotgun (WGS) entry which is preliminary data.</text>
</comment>
<dbReference type="FunFam" id="3.30.160.60:FF:000303">
    <property type="entry name" value="Zinc finger protein 41"/>
    <property type="match status" value="1"/>
</dbReference>
<reference evidence="8 9" key="1">
    <citation type="submission" date="2021-06" db="EMBL/GenBank/DDBJ databases">
        <title>Caerostris extrusa draft genome.</title>
        <authorList>
            <person name="Kono N."/>
            <person name="Arakawa K."/>
        </authorList>
    </citation>
    <scope>NUCLEOTIDE SEQUENCE [LARGE SCALE GENOMIC DNA]</scope>
</reference>
<evidence type="ECO:0000256" key="5">
    <source>
        <dbReference type="PROSITE-ProRule" id="PRU00042"/>
    </source>
</evidence>
<dbReference type="InterPro" id="IPR013087">
    <property type="entry name" value="Znf_C2H2_type"/>
</dbReference>
<evidence type="ECO:0000313" key="9">
    <source>
        <dbReference type="Proteomes" id="UP001054945"/>
    </source>
</evidence>
<keyword evidence="2" id="KW-0677">Repeat</keyword>
<dbReference type="SMART" id="SM00355">
    <property type="entry name" value="ZnF_C2H2"/>
    <property type="match status" value="1"/>
</dbReference>
<dbReference type="PROSITE" id="PS50157">
    <property type="entry name" value="ZINC_FINGER_C2H2_2"/>
    <property type="match status" value="1"/>
</dbReference>
<feature type="domain" description="C2H2-type" evidence="7">
    <location>
        <begin position="153"/>
        <end position="180"/>
    </location>
</feature>
<dbReference type="InterPro" id="IPR036236">
    <property type="entry name" value="Znf_C2H2_sf"/>
</dbReference>
<evidence type="ECO:0000256" key="4">
    <source>
        <dbReference type="ARBA" id="ARBA00022833"/>
    </source>
</evidence>
<keyword evidence="3 5" id="KW-0863">Zinc-finger</keyword>
<keyword evidence="1" id="KW-0479">Metal-binding</keyword>
<dbReference type="AlphaFoldDB" id="A0AAV4UKQ2"/>
<dbReference type="Gene3D" id="3.30.160.60">
    <property type="entry name" value="Classic Zinc Finger"/>
    <property type="match status" value="1"/>
</dbReference>
<dbReference type="GO" id="GO:0008270">
    <property type="term" value="F:zinc ion binding"/>
    <property type="evidence" value="ECO:0007669"/>
    <property type="project" value="UniProtKB-KW"/>
</dbReference>
<proteinExistence type="predicted"/>
<accession>A0AAV4UKQ2</accession>